<name>A0ABU3M0V4_9ACTN</name>
<dbReference type="Gene3D" id="1.10.10.10">
    <property type="entry name" value="Winged helix-like DNA-binding domain superfamily/Winged helix DNA-binding domain"/>
    <property type="match status" value="1"/>
</dbReference>
<evidence type="ECO:0000256" key="1">
    <source>
        <dbReference type="ARBA" id="ARBA00023015"/>
    </source>
</evidence>
<protein>
    <submittedName>
        <fullName evidence="5">Response regulator transcription factor</fullName>
    </submittedName>
</protein>
<gene>
    <name evidence="5" type="ORF">RQC66_28560</name>
</gene>
<dbReference type="PROSITE" id="PS50043">
    <property type="entry name" value="HTH_LUXR_2"/>
    <property type="match status" value="1"/>
</dbReference>
<evidence type="ECO:0000256" key="3">
    <source>
        <dbReference type="ARBA" id="ARBA00023163"/>
    </source>
</evidence>
<dbReference type="SUPFAM" id="SSF46894">
    <property type="entry name" value="C-terminal effector domain of the bipartite response regulators"/>
    <property type="match status" value="1"/>
</dbReference>
<accession>A0ABU3M0V4</accession>
<dbReference type="PANTHER" id="PTHR44688:SF16">
    <property type="entry name" value="DNA-BINDING TRANSCRIPTIONAL ACTIVATOR DEVR_DOSR"/>
    <property type="match status" value="1"/>
</dbReference>
<dbReference type="PROSITE" id="PS00622">
    <property type="entry name" value="HTH_LUXR_1"/>
    <property type="match status" value="1"/>
</dbReference>
<reference evidence="6" key="1">
    <citation type="submission" date="2023-07" db="EMBL/GenBank/DDBJ databases">
        <title>Draft genome sequence of the endophytic actinobacterium Streptomyces justiciae WPN32, a potential antibiotic producer.</title>
        <authorList>
            <person name="Yasawong M."/>
            <person name="Pana W."/>
            <person name="Ganta P."/>
            <person name="Santapan N."/>
            <person name="Songngamsuk T."/>
            <person name="Phatcharaharikarn M."/>
            <person name="Kerdtoob S."/>
            <person name="Nantapong N."/>
        </authorList>
    </citation>
    <scope>NUCLEOTIDE SEQUENCE [LARGE SCALE GENOMIC DNA]</scope>
    <source>
        <strain evidence="6">WPN32</strain>
    </source>
</reference>
<dbReference type="PRINTS" id="PR00038">
    <property type="entry name" value="HTHLUXR"/>
</dbReference>
<feature type="domain" description="HTH luxR-type" evidence="4">
    <location>
        <begin position="475"/>
        <end position="540"/>
    </location>
</feature>
<dbReference type="PANTHER" id="PTHR44688">
    <property type="entry name" value="DNA-BINDING TRANSCRIPTIONAL ACTIVATOR DEVR_DOSR"/>
    <property type="match status" value="1"/>
</dbReference>
<dbReference type="Gene3D" id="1.25.40.10">
    <property type="entry name" value="Tetratricopeptide repeat domain"/>
    <property type="match status" value="1"/>
</dbReference>
<dbReference type="CDD" id="cd06170">
    <property type="entry name" value="LuxR_C_like"/>
    <property type="match status" value="1"/>
</dbReference>
<dbReference type="Proteomes" id="UP001257948">
    <property type="component" value="Unassembled WGS sequence"/>
</dbReference>
<evidence type="ECO:0000313" key="6">
    <source>
        <dbReference type="Proteomes" id="UP001257948"/>
    </source>
</evidence>
<sequence length="547" mass="58128">MDADAELDRGRQACRRQAWAEAYALLGKADTVRPLDAADVEALAEAADMLGRCDDAVALLRRAFTAYAGTGEVGAALRCAYWLCKGLAWGGELAQSGAWLARAQRLAATEPDCPSRGYLTMLQAELHFRAGEPAEMLNVARQLATTVGGDADPDLIAGTAMTLGLALVSNGEVAAGLAQLDEAMVVVADGTPSPRCIGMTYCVVIGTCQDLQELRRAQEWAKALARWCAAQPDFSGAYRGLCRVHRAALLQLGGAWPEADREARLACAQLTAGYGESAAGSAFYQLAELHRLRGEYAEAEQAYRDTLRHGWDTQPGLALLRLSQDRPTPAAAAIRRALAETTDPMRRARLLPAAVEILLAEQEGEVPEEALRAVDELVALAGAQSIVALRLMACQARGAVLLAQGVAGEALGVLREAGRGWRELDVPYEAARVGVLVALACRALGDEDCAALELDAAGQAFARLGALPDLRRVEGLRGRSVLSPRELDVVRLIAQGRTNHAIAAELVLSEKTVARHISNIFAKLDLGSRTAVAAYAFENGLVRPPGV</sequence>
<keyword evidence="1" id="KW-0805">Transcription regulation</keyword>
<dbReference type="Pfam" id="PF00196">
    <property type="entry name" value="GerE"/>
    <property type="match status" value="1"/>
</dbReference>
<dbReference type="RefSeq" id="WP_314204451.1">
    <property type="nucleotide sequence ID" value="NZ_JAVTLL010000021.1"/>
</dbReference>
<proteinExistence type="predicted"/>
<keyword evidence="3" id="KW-0804">Transcription</keyword>
<keyword evidence="6" id="KW-1185">Reference proteome</keyword>
<dbReference type="InterPro" id="IPR036388">
    <property type="entry name" value="WH-like_DNA-bd_sf"/>
</dbReference>
<dbReference type="InterPro" id="IPR000792">
    <property type="entry name" value="Tscrpt_reg_LuxR_C"/>
</dbReference>
<evidence type="ECO:0000256" key="2">
    <source>
        <dbReference type="ARBA" id="ARBA00023125"/>
    </source>
</evidence>
<dbReference type="SUPFAM" id="SSF48452">
    <property type="entry name" value="TPR-like"/>
    <property type="match status" value="2"/>
</dbReference>
<keyword evidence="2" id="KW-0238">DNA-binding</keyword>
<dbReference type="SMART" id="SM00421">
    <property type="entry name" value="HTH_LUXR"/>
    <property type="match status" value="1"/>
</dbReference>
<evidence type="ECO:0000259" key="4">
    <source>
        <dbReference type="PROSITE" id="PS50043"/>
    </source>
</evidence>
<evidence type="ECO:0000313" key="5">
    <source>
        <dbReference type="EMBL" id="MDT7844676.1"/>
    </source>
</evidence>
<dbReference type="EMBL" id="JAVTLL010000021">
    <property type="protein sequence ID" value="MDT7844676.1"/>
    <property type="molecule type" value="Genomic_DNA"/>
</dbReference>
<dbReference type="InterPro" id="IPR011990">
    <property type="entry name" value="TPR-like_helical_dom_sf"/>
</dbReference>
<organism evidence="5 6">
    <name type="scientific">Streptomyces justiciae</name>
    <dbReference type="NCBI Taxonomy" id="2780140"/>
    <lineage>
        <taxon>Bacteria</taxon>
        <taxon>Bacillati</taxon>
        <taxon>Actinomycetota</taxon>
        <taxon>Actinomycetes</taxon>
        <taxon>Kitasatosporales</taxon>
        <taxon>Streptomycetaceae</taxon>
        <taxon>Streptomyces</taxon>
    </lineage>
</organism>
<dbReference type="InterPro" id="IPR016032">
    <property type="entry name" value="Sig_transdc_resp-reg_C-effctor"/>
</dbReference>
<comment type="caution">
    <text evidence="5">The sequence shown here is derived from an EMBL/GenBank/DDBJ whole genome shotgun (WGS) entry which is preliminary data.</text>
</comment>